<sequence length="79" mass="8916">MDSLSELPSRRKILFFGTNCSVQYSPCIAASRSLRSRRLVSELAVFRPKVDEITLLTINTSSSSSSYCLVRSRLSDLLW</sequence>
<reference evidence="1" key="1">
    <citation type="submission" date="2018-11" db="EMBL/GenBank/DDBJ databases">
        <authorList>
            <consortium name="Genoscope - CEA"/>
            <person name="William W."/>
        </authorList>
    </citation>
    <scope>NUCLEOTIDE SEQUENCE</scope>
</reference>
<organism evidence="1">
    <name type="scientific">Brassica oleracea</name>
    <name type="common">Wild cabbage</name>
    <dbReference type="NCBI Taxonomy" id="3712"/>
    <lineage>
        <taxon>Eukaryota</taxon>
        <taxon>Viridiplantae</taxon>
        <taxon>Streptophyta</taxon>
        <taxon>Embryophyta</taxon>
        <taxon>Tracheophyta</taxon>
        <taxon>Spermatophyta</taxon>
        <taxon>Magnoliopsida</taxon>
        <taxon>eudicotyledons</taxon>
        <taxon>Gunneridae</taxon>
        <taxon>Pentapetalae</taxon>
        <taxon>rosids</taxon>
        <taxon>malvids</taxon>
        <taxon>Brassicales</taxon>
        <taxon>Brassicaceae</taxon>
        <taxon>Brassiceae</taxon>
        <taxon>Brassica</taxon>
    </lineage>
</organism>
<dbReference type="EMBL" id="LR031876">
    <property type="protein sequence ID" value="VDD37084.1"/>
    <property type="molecule type" value="Genomic_DNA"/>
</dbReference>
<dbReference type="AlphaFoldDB" id="A0A3P6EPL5"/>
<evidence type="ECO:0000313" key="1">
    <source>
        <dbReference type="EMBL" id="VDD37084.1"/>
    </source>
</evidence>
<protein>
    <submittedName>
        <fullName evidence="1">Uncharacterized protein</fullName>
    </submittedName>
</protein>
<accession>A0A3P6EPL5</accession>
<gene>
    <name evidence="1" type="ORF">BOLC7T42644H</name>
</gene>
<proteinExistence type="predicted"/>
<name>A0A3P6EPL5_BRAOL</name>